<dbReference type="HOGENOM" id="CLU_2959588_0_0_6"/>
<name>A0A2I3CNW3_VIBAX</name>
<sequence>MVLRLPFSVLRHWRLNIIFDSFLRYLAISIRRKEKVTASYFTAVCCRGVLLCVQEKGKE</sequence>
<dbReference type="EMBL" id="CP006719">
    <property type="protein sequence ID" value="AGV19490.1"/>
    <property type="molecule type" value="Genomic_DNA"/>
</dbReference>
<evidence type="ECO:0000313" key="1">
    <source>
        <dbReference type="EMBL" id="AGV19490.1"/>
    </source>
</evidence>
<dbReference type="Proteomes" id="UP000016714">
    <property type="component" value="Chromosome 2"/>
</dbReference>
<reference evidence="1 2" key="1">
    <citation type="journal article" date="2015" name="Genome Announc.">
        <title>Complete genome sequence of Vibrio alginolyticus ATCC 17749.</title>
        <authorList>
            <person name="Liu X.F."/>
            <person name="Cao Y."/>
            <person name="Zhang H.L."/>
            <person name="Chen Y.J."/>
            <person name="Hu C.J."/>
        </authorList>
    </citation>
    <scope>NUCLEOTIDE SEQUENCE [LARGE SCALE GENOMIC DNA]</scope>
    <source>
        <strain evidence="2">ATCC 17749 / DSM 2171 / NBRC 15630 / NCIMB 1903 / NCTC 12160 / XII-53</strain>
    </source>
</reference>
<gene>
    <name evidence="1" type="ORF">N646_3681</name>
</gene>
<dbReference type="AlphaFoldDB" id="A0A2I3CNW3"/>
<organism evidence="1 2">
    <name type="scientific">Vibrio alginolyticus (strain ATCC 17749 / DSM 2171 / NBRC 15630 / NCIMB 1903 / NCTC 12160 / XII-53)</name>
    <dbReference type="NCBI Taxonomy" id="1219076"/>
    <lineage>
        <taxon>Bacteria</taxon>
        <taxon>Pseudomonadati</taxon>
        <taxon>Pseudomonadota</taxon>
        <taxon>Gammaproteobacteria</taxon>
        <taxon>Vibrionales</taxon>
        <taxon>Vibrionaceae</taxon>
        <taxon>Vibrio</taxon>
    </lineage>
</organism>
<proteinExistence type="predicted"/>
<accession>A0A2I3CNW3</accession>
<dbReference type="KEGG" id="vag:N646_3681"/>
<protein>
    <submittedName>
        <fullName evidence="1">Uncharacterized protein</fullName>
    </submittedName>
</protein>
<evidence type="ECO:0000313" key="2">
    <source>
        <dbReference type="Proteomes" id="UP000016714"/>
    </source>
</evidence>